<dbReference type="Proteomes" id="UP001291623">
    <property type="component" value="Unassembled WGS sequence"/>
</dbReference>
<dbReference type="AlphaFoldDB" id="A0AAE1SKT2"/>
<reference evidence="1" key="1">
    <citation type="submission" date="2023-12" db="EMBL/GenBank/DDBJ databases">
        <title>Genome assembly of Anisodus tanguticus.</title>
        <authorList>
            <person name="Wang Y.-J."/>
        </authorList>
    </citation>
    <scope>NUCLEOTIDE SEQUENCE</scope>
    <source>
        <strain evidence="1">KB-2021</strain>
        <tissue evidence="1">Leaf</tissue>
    </source>
</reference>
<dbReference type="EMBL" id="JAVYJV010000005">
    <property type="protein sequence ID" value="KAK4371509.1"/>
    <property type="molecule type" value="Genomic_DNA"/>
</dbReference>
<evidence type="ECO:0000313" key="1">
    <source>
        <dbReference type="EMBL" id="KAK4371509.1"/>
    </source>
</evidence>
<accession>A0AAE1SKT2</accession>
<evidence type="ECO:0000313" key="2">
    <source>
        <dbReference type="Proteomes" id="UP001291623"/>
    </source>
</evidence>
<sequence>MKIHQNFAFIVRFWDIQSFNVEEWIIRKRKIKEANVNKDIPPDQVGTSETEKTDEAKGKWMEIKRKTQRRERRRRFVCSAKWFQYEFDKQELTVPMPNSRFPEKGGGTAQKVEKATEAKNWIISSEAYHCNSDIQLMYHVYASNLTYN</sequence>
<gene>
    <name evidence="1" type="ORF">RND71_010984</name>
</gene>
<organism evidence="1 2">
    <name type="scientific">Anisodus tanguticus</name>
    <dbReference type="NCBI Taxonomy" id="243964"/>
    <lineage>
        <taxon>Eukaryota</taxon>
        <taxon>Viridiplantae</taxon>
        <taxon>Streptophyta</taxon>
        <taxon>Embryophyta</taxon>
        <taxon>Tracheophyta</taxon>
        <taxon>Spermatophyta</taxon>
        <taxon>Magnoliopsida</taxon>
        <taxon>eudicotyledons</taxon>
        <taxon>Gunneridae</taxon>
        <taxon>Pentapetalae</taxon>
        <taxon>asterids</taxon>
        <taxon>lamiids</taxon>
        <taxon>Solanales</taxon>
        <taxon>Solanaceae</taxon>
        <taxon>Solanoideae</taxon>
        <taxon>Hyoscyameae</taxon>
        <taxon>Anisodus</taxon>
    </lineage>
</organism>
<name>A0AAE1SKT2_9SOLA</name>
<proteinExistence type="predicted"/>
<protein>
    <submittedName>
        <fullName evidence="1">Uncharacterized protein</fullName>
    </submittedName>
</protein>
<keyword evidence="2" id="KW-1185">Reference proteome</keyword>
<comment type="caution">
    <text evidence="1">The sequence shown here is derived from an EMBL/GenBank/DDBJ whole genome shotgun (WGS) entry which is preliminary data.</text>
</comment>